<dbReference type="Pfam" id="PF00050">
    <property type="entry name" value="Kazal_1"/>
    <property type="match status" value="1"/>
</dbReference>
<dbReference type="Pfam" id="PF07648">
    <property type="entry name" value="Kazal_2"/>
    <property type="match status" value="1"/>
</dbReference>
<feature type="non-terminal residue" evidence="3">
    <location>
        <position position="1"/>
    </location>
</feature>
<gene>
    <name evidence="3" type="ORF">AFUS01_LOCUS32053</name>
</gene>
<feature type="region of interest" description="Disordered" evidence="1">
    <location>
        <begin position="135"/>
        <end position="176"/>
    </location>
</feature>
<dbReference type="EMBL" id="CAJVCH010519600">
    <property type="protein sequence ID" value="CAG7821737.1"/>
    <property type="molecule type" value="Genomic_DNA"/>
</dbReference>
<keyword evidence="4" id="KW-1185">Reference proteome</keyword>
<dbReference type="SMART" id="SM00280">
    <property type="entry name" value="KAZAL"/>
    <property type="match status" value="2"/>
</dbReference>
<evidence type="ECO:0000313" key="3">
    <source>
        <dbReference type="EMBL" id="CAG7821737.1"/>
    </source>
</evidence>
<comment type="caution">
    <text evidence="3">The sequence shown here is derived from an EMBL/GenBank/DDBJ whole genome shotgun (WGS) entry which is preliminary data.</text>
</comment>
<dbReference type="InterPro" id="IPR002350">
    <property type="entry name" value="Kazal_dom"/>
</dbReference>
<sequence length="176" mass="19494">VSAGPADPTSLEPCKCTDFEHRICGSDGKQYLNLCELECAQHKNPESNINEAPCAPVQTPSKIPQPLNLKLCKCNRILQPICASDGATYGNACQFKCALKQIPDLKEVPCTIFGRRSTPRSHKRKLEGNFRLRQLGRRPDWGGRGNKFIGQDSSDSSSESDSESSERLGRRGFNRK</sequence>
<feature type="non-terminal residue" evidence="3">
    <location>
        <position position="176"/>
    </location>
</feature>
<dbReference type="AlphaFoldDB" id="A0A8J2KU25"/>
<evidence type="ECO:0000259" key="2">
    <source>
        <dbReference type="PROSITE" id="PS51465"/>
    </source>
</evidence>
<proteinExistence type="predicted"/>
<dbReference type="CDD" id="cd00104">
    <property type="entry name" value="KAZAL_FS"/>
    <property type="match status" value="2"/>
</dbReference>
<dbReference type="PROSITE" id="PS00282">
    <property type="entry name" value="KAZAL_1"/>
    <property type="match status" value="1"/>
</dbReference>
<dbReference type="InterPro" id="IPR053265">
    <property type="entry name" value="Serpin"/>
</dbReference>
<protein>
    <recommendedName>
        <fullName evidence="2">Kazal-like domain-containing protein</fullName>
    </recommendedName>
</protein>
<dbReference type="PROSITE" id="PS51465">
    <property type="entry name" value="KAZAL_2"/>
    <property type="match status" value="2"/>
</dbReference>
<feature type="domain" description="Kazal-like" evidence="2">
    <location>
        <begin position="8"/>
        <end position="56"/>
    </location>
</feature>
<reference evidence="3" key="1">
    <citation type="submission" date="2021-06" db="EMBL/GenBank/DDBJ databases">
        <authorList>
            <person name="Hodson N. C."/>
            <person name="Mongue J. A."/>
            <person name="Jaron S. K."/>
        </authorList>
    </citation>
    <scope>NUCLEOTIDE SEQUENCE</scope>
</reference>
<dbReference type="OrthoDB" id="126772at2759"/>
<accession>A0A8J2KU25</accession>
<dbReference type="PANTHER" id="PTHR21131">
    <property type="entry name" value="SERINE-TYPE ENDOPEPTIDASE INHIBITOR"/>
    <property type="match status" value="1"/>
</dbReference>
<dbReference type="PANTHER" id="PTHR21131:SF0">
    <property type="entry name" value="GEO10195P1-RELATED"/>
    <property type="match status" value="1"/>
</dbReference>
<name>A0A8J2KU25_9HEXA</name>
<organism evidence="3 4">
    <name type="scientific">Allacma fusca</name>
    <dbReference type="NCBI Taxonomy" id="39272"/>
    <lineage>
        <taxon>Eukaryota</taxon>
        <taxon>Metazoa</taxon>
        <taxon>Ecdysozoa</taxon>
        <taxon>Arthropoda</taxon>
        <taxon>Hexapoda</taxon>
        <taxon>Collembola</taxon>
        <taxon>Symphypleona</taxon>
        <taxon>Sminthuridae</taxon>
        <taxon>Allacma</taxon>
    </lineage>
</organism>
<evidence type="ECO:0000313" key="4">
    <source>
        <dbReference type="Proteomes" id="UP000708208"/>
    </source>
</evidence>
<dbReference type="Proteomes" id="UP000708208">
    <property type="component" value="Unassembled WGS sequence"/>
</dbReference>
<evidence type="ECO:0000256" key="1">
    <source>
        <dbReference type="SAM" id="MobiDB-lite"/>
    </source>
</evidence>
<feature type="domain" description="Kazal-like" evidence="2">
    <location>
        <begin position="66"/>
        <end position="112"/>
    </location>
</feature>